<organism evidence="1 2">
    <name type="scientific">Roseomonas alba</name>
    <dbReference type="NCBI Taxonomy" id="2846776"/>
    <lineage>
        <taxon>Bacteria</taxon>
        <taxon>Pseudomonadati</taxon>
        <taxon>Pseudomonadota</taxon>
        <taxon>Alphaproteobacteria</taxon>
        <taxon>Acetobacterales</taxon>
        <taxon>Roseomonadaceae</taxon>
        <taxon>Roseomonas</taxon>
    </lineage>
</organism>
<gene>
    <name evidence="1" type="ORF">KPL78_11915</name>
</gene>
<evidence type="ECO:0000313" key="1">
    <source>
        <dbReference type="EMBL" id="MBW6398560.1"/>
    </source>
</evidence>
<dbReference type="EMBL" id="JAHYBZ010000004">
    <property type="protein sequence ID" value="MBW6398560.1"/>
    <property type="molecule type" value="Genomic_DNA"/>
</dbReference>
<sequence>MPDSFIPQRSEAVPRQFMPTVLIAALDAARRQAAAPPPPAPPEAEPIEPLLEEARRGGWEDGLAEGLRRAAATQEAEATRAAAIAVEALRMGEAAAREAATTVAQDVARLVLSVLDAALPGLAAEHAAPLAAAFARRVAPVLEVAPEACLRVPAGLAEPVRALLGAMAITVEEDAALSPGDARAIWRSGGAAFDLGERRQAIRHVLEAAGLGPKE</sequence>
<protein>
    <recommendedName>
        <fullName evidence="3">Flagellar assembly protein FliH/Type III secretion system HrpE domain-containing protein</fullName>
    </recommendedName>
</protein>
<comment type="caution">
    <text evidence="1">The sequence shown here is derived from an EMBL/GenBank/DDBJ whole genome shotgun (WGS) entry which is preliminary data.</text>
</comment>
<accession>A0ABS7A8D6</accession>
<reference evidence="1 2" key="1">
    <citation type="submission" date="2021-07" db="EMBL/GenBank/DDBJ databases">
        <authorList>
            <person name="So Y."/>
        </authorList>
    </citation>
    <scope>NUCLEOTIDE SEQUENCE [LARGE SCALE GENOMIC DNA]</scope>
    <source>
        <strain evidence="1 2">HJA6</strain>
    </source>
</reference>
<dbReference type="Proteomes" id="UP001196565">
    <property type="component" value="Unassembled WGS sequence"/>
</dbReference>
<keyword evidence="2" id="KW-1185">Reference proteome</keyword>
<evidence type="ECO:0008006" key="3">
    <source>
        <dbReference type="Google" id="ProtNLM"/>
    </source>
</evidence>
<evidence type="ECO:0000313" key="2">
    <source>
        <dbReference type="Proteomes" id="UP001196565"/>
    </source>
</evidence>
<dbReference type="RefSeq" id="WP_219763182.1">
    <property type="nucleotide sequence ID" value="NZ_JAHYBZ010000004.1"/>
</dbReference>
<proteinExistence type="predicted"/>
<name>A0ABS7A8D6_9PROT</name>